<feature type="compositionally biased region" description="Acidic residues" evidence="5">
    <location>
        <begin position="502"/>
        <end position="513"/>
    </location>
</feature>
<evidence type="ECO:0000259" key="6">
    <source>
        <dbReference type="PROSITE" id="PS50089"/>
    </source>
</evidence>
<protein>
    <recommendedName>
        <fullName evidence="6">RING-type domain-containing protein</fullName>
    </recommendedName>
</protein>
<organism evidence="7 8">
    <name type="scientific">Phaeosphaeria nodorum (strain SN15 / ATCC MYA-4574 / FGSC 10173)</name>
    <name type="common">Glume blotch fungus</name>
    <name type="synonym">Parastagonospora nodorum</name>
    <dbReference type="NCBI Taxonomy" id="321614"/>
    <lineage>
        <taxon>Eukaryota</taxon>
        <taxon>Fungi</taxon>
        <taxon>Dikarya</taxon>
        <taxon>Ascomycota</taxon>
        <taxon>Pezizomycotina</taxon>
        <taxon>Dothideomycetes</taxon>
        <taxon>Pleosporomycetidae</taxon>
        <taxon>Pleosporales</taxon>
        <taxon>Pleosporineae</taxon>
        <taxon>Phaeosphaeriaceae</taxon>
        <taxon>Parastagonospora</taxon>
    </lineage>
</organism>
<evidence type="ECO:0000256" key="3">
    <source>
        <dbReference type="ARBA" id="ARBA00022833"/>
    </source>
</evidence>
<dbReference type="Proteomes" id="UP000663193">
    <property type="component" value="Chromosome 3"/>
</dbReference>
<feature type="compositionally biased region" description="Polar residues" evidence="5">
    <location>
        <begin position="888"/>
        <end position="902"/>
    </location>
</feature>
<dbReference type="CDD" id="cd16568">
    <property type="entry name" value="RING-HC_ScPSH1-like"/>
    <property type="match status" value="1"/>
</dbReference>
<keyword evidence="8" id="KW-1185">Reference proteome</keyword>
<dbReference type="InterPro" id="IPR001841">
    <property type="entry name" value="Znf_RING"/>
</dbReference>
<feature type="compositionally biased region" description="Basic and acidic residues" evidence="5">
    <location>
        <begin position="79"/>
        <end position="89"/>
    </location>
</feature>
<dbReference type="PANTHER" id="PTHR15898:SF13">
    <property type="entry name" value="BIFUNCTIONAL APOPTOSIS REGULATOR"/>
    <property type="match status" value="1"/>
</dbReference>
<name>A0A7U2EV64_PHANO</name>
<feature type="compositionally biased region" description="Low complexity" evidence="5">
    <location>
        <begin position="390"/>
        <end position="401"/>
    </location>
</feature>
<feature type="compositionally biased region" description="Polar residues" evidence="5">
    <location>
        <begin position="1012"/>
        <end position="1050"/>
    </location>
</feature>
<evidence type="ECO:0000313" key="8">
    <source>
        <dbReference type="Proteomes" id="UP000663193"/>
    </source>
</evidence>
<dbReference type="PANTHER" id="PTHR15898">
    <property type="entry name" value="BIFUNCTIONAL APOPTOSIS REGULATOR"/>
    <property type="match status" value="1"/>
</dbReference>
<feature type="domain" description="RING-type" evidence="6">
    <location>
        <begin position="110"/>
        <end position="151"/>
    </location>
</feature>
<feature type="region of interest" description="Disordered" evidence="5">
    <location>
        <begin position="626"/>
        <end position="663"/>
    </location>
</feature>
<dbReference type="SUPFAM" id="SSF57850">
    <property type="entry name" value="RING/U-box"/>
    <property type="match status" value="1"/>
</dbReference>
<feature type="region of interest" description="Disordered" evidence="5">
    <location>
        <begin position="879"/>
        <end position="1107"/>
    </location>
</feature>
<feature type="compositionally biased region" description="Low complexity" evidence="5">
    <location>
        <begin position="774"/>
        <end position="794"/>
    </location>
</feature>
<keyword evidence="3" id="KW-0862">Zinc</keyword>
<accession>A0A7U2EV64</accession>
<feature type="compositionally biased region" description="Low complexity" evidence="5">
    <location>
        <begin position="18"/>
        <end position="41"/>
    </location>
</feature>
<feature type="region of interest" description="Disordered" evidence="5">
    <location>
        <begin position="384"/>
        <end position="559"/>
    </location>
</feature>
<keyword evidence="2 4" id="KW-0863">Zinc-finger</keyword>
<dbReference type="Pfam" id="PF00097">
    <property type="entry name" value="zf-C3HC4"/>
    <property type="match status" value="1"/>
</dbReference>
<dbReference type="EMBL" id="CP069025">
    <property type="protein sequence ID" value="QRC93716.1"/>
    <property type="molecule type" value="Genomic_DNA"/>
</dbReference>
<dbReference type="RefSeq" id="XP_001794456.1">
    <property type="nucleotide sequence ID" value="XM_001794404.1"/>
</dbReference>
<evidence type="ECO:0000256" key="1">
    <source>
        <dbReference type="ARBA" id="ARBA00022723"/>
    </source>
</evidence>
<dbReference type="OrthoDB" id="6105938at2759"/>
<evidence type="ECO:0000256" key="4">
    <source>
        <dbReference type="PROSITE-ProRule" id="PRU00175"/>
    </source>
</evidence>
<feature type="compositionally biased region" description="Polar residues" evidence="5">
    <location>
        <begin position="44"/>
        <end position="55"/>
    </location>
</feature>
<evidence type="ECO:0000313" key="7">
    <source>
        <dbReference type="EMBL" id="QRC93716.1"/>
    </source>
</evidence>
<dbReference type="VEuPathDB" id="FungiDB:JI435_039110"/>
<dbReference type="OMA" id="EDGGCTQ"/>
<dbReference type="AlphaFoldDB" id="A0A7U2EV64"/>
<evidence type="ECO:0000256" key="2">
    <source>
        <dbReference type="ARBA" id="ARBA00022771"/>
    </source>
</evidence>
<dbReference type="InterPro" id="IPR018957">
    <property type="entry name" value="Znf_C3HC4_RING-type"/>
</dbReference>
<dbReference type="Gene3D" id="3.30.40.10">
    <property type="entry name" value="Zinc/RING finger domain, C3HC4 (zinc finger)"/>
    <property type="match status" value="1"/>
</dbReference>
<dbReference type="GO" id="GO:0008270">
    <property type="term" value="F:zinc ion binding"/>
    <property type="evidence" value="ECO:0007669"/>
    <property type="project" value="UniProtKB-KW"/>
</dbReference>
<dbReference type="InterPro" id="IPR017907">
    <property type="entry name" value="Znf_RING_CS"/>
</dbReference>
<dbReference type="FunFam" id="3.30.40.10:FF:001456">
    <property type="entry name" value="Uncharacterized RING finger protein C548.05c"/>
    <property type="match status" value="1"/>
</dbReference>
<reference evidence="8" key="1">
    <citation type="journal article" date="2021" name="BMC Genomics">
        <title>Chromosome-level genome assembly and manually-curated proteome of model necrotroph Parastagonospora nodorum Sn15 reveals a genome-wide trove of candidate effector homologs, and redundancy of virulence-related functions within an accessory chromosome.</title>
        <authorList>
            <person name="Bertazzoni S."/>
            <person name="Jones D.A.B."/>
            <person name="Phan H.T."/>
            <person name="Tan K.-C."/>
            <person name="Hane J.K."/>
        </authorList>
    </citation>
    <scope>NUCLEOTIDE SEQUENCE [LARGE SCALE GENOMIC DNA]</scope>
    <source>
        <strain evidence="8">SN15 / ATCC MYA-4574 / FGSC 10173)</strain>
    </source>
</reference>
<proteinExistence type="predicted"/>
<feature type="region of interest" description="Disordered" evidence="5">
    <location>
        <begin position="1"/>
        <end position="89"/>
    </location>
</feature>
<keyword evidence="1" id="KW-0479">Metal-binding</keyword>
<feature type="region of interest" description="Disordered" evidence="5">
    <location>
        <begin position="330"/>
        <end position="351"/>
    </location>
</feature>
<feature type="compositionally biased region" description="Basic and acidic residues" evidence="5">
    <location>
        <begin position="972"/>
        <end position="988"/>
    </location>
</feature>
<dbReference type="SMART" id="SM00184">
    <property type="entry name" value="RING"/>
    <property type="match status" value="1"/>
</dbReference>
<feature type="compositionally biased region" description="Low complexity" evidence="5">
    <location>
        <begin position="704"/>
        <end position="715"/>
    </location>
</feature>
<feature type="compositionally biased region" description="Low complexity" evidence="5">
    <location>
        <begin position="464"/>
        <end position="476"/>
    </location>
</feature>
<gene>
    <name evidence="7" type="ORF">JI435_039110</name>
</gene>
<dbReference type="PROSITE" id="PS50089">
    <property type="entry name" value="ZF_RING_2"/>
    <property type="match status" value="1"/>
</dbReference>
<sequence>MDNPHRTTPPVAARPKNSSSSINSSHAASSSQHSSAMAPGSRATRGSTPTASRSASKLADDKTAARPASRDSLTQKMLKKPDDAMRPNKSEEQLKALRTEFDSLRSHLTCKICDRLLYQPYTISCGHTYCYTCLCTWFANNKNRKTCPDCRVVVKELPAPAYVIRDMTCVFISRVELLPVGETLEDHKKWQKEEADAVQHDKDNTDARTGGLFKGCFKTHPLHGRGPSLQVLRDQEDGVDRCPVCTWELEDGGCQQCGLIFDEAGEVSWGDSFTGFSDMDEMSEHDTAELDAELDMEDVDYDWEDYPPDQASFMMRRFLEGGIPPSAAALARRRPMTHSEAGSRRSYSQSIVSDIYGDEMDTVEEEDEEGAGEEEDSEMNDFIDDEDIEGSTSGASSTPGPTAQPPTNRARVAPGRARPIIEDSETSSTISSVVEEEDEEDQGPVRRGQRNPAQARVLNRANGSRSSRAASSSTSTDVSTDELDEDTQALLRAEGWGMLQHEDDEMDEDDEDSDGGRTTVGWEPLANSNDRSRMGGSLTPTADRPRPSAPIRPPSRAANIHLMNASRGLRRRSSVLSNSTVHYEDGEADDDDSDQDADIAIAMNTLRTRRSQAQMRNMAAYANPLGRFSNRTPVQVGAGQDPDVDDTSDTSQPSHGLRAARTQRREYDPRISWMFAAHQRALQEHQMTGALIDIEPRAITPVARPRTSNRNRPSPAQAYSPFLPPSRLRTPLMDNTSNLGPGLRMPMSPPRRNVMSPALPSANGPGNMNRVDRPPSVGSSSTGSTVLTPGTSTPNSQYSIDSIAQTQAAAVLDMIDRPESRVGARPPSAAGRRGSANFSPVYPPFHNASMGLHGQGPALPPYSARGNPWAAFVQGRGIRSRGSRQVLRDQNSTATLRPTGSRANMREGVNQPQAVRTQTSRVNLRSQSSRQRLNNQASTRTLRASEHGRPPPSPGQNTQAASQPVARPTRLGPEERDTRVRELIETRIRALGQPTPAPAPTNNPFTRRAANFGNTAGTQAPTTAQHTRSNSNESMQSANSSGTVSNTPSSPGLARRRSNRNLMYAPPPGVLPPSQGAYVPPSVPTYNSGGYPRQRQGSMNGGTGNSSTYEQSVNTNARIMNPVTTGPLI</sequence>
<dbReference type="InterPro" id="IPR013083">
    <property type="entry name" value="Znf_RING/FYVE/PHD"/>
</dbReference>
<dbReference type="KEGG" id="pno:SNOG_03911"/>
<feature type="region of interest" description="Disordered" evidence="5">
    <location>
        <begin position="698"/>
        <end position="798"/>
    </location>
</feature>
<evidence type="ECO:0000256" key="5">
    <source>
        <dbReference type="SAM" id="MobiDB-lite"/>
    </source>
</evidence>
<feature type="compositionally biased region" description="Polar residues" evidence="5">
    <location>
        <begin position="910"/>
        <end position="942"/>
    </location>
</feature>
<dbReference type="PROSITE" id="PS00518">
    <property type="entry name" value="ZF_RING_1"/>
    <property type="match status" value="1"/>
</dbReference>